<evidence type="ECO:0000256" key="5">
    <source>
        <dbReference type="ARBA" id="ARBA00023136"/>
    </source>
</evidence>
<keyword evidence="5 6" id="KW-0472">Membrane</keyword>
<accession>A0A445G0J0</accession>
<dbReference type="PANTHER" id="PTHR46285:SF3">
    <property type="entry name" value="PROTEINASE INHIBITOR I4, SERPIN (DUF716)"/>
    <property type="match status" value="1"/>
</dbReference>
<dbReference type="EMBL" id="QZWG01000017">
    <property type="protein sequence ID" value="RZB54736.1"/>
    <property type="molecule type" value="Genomic_DNA"/>
</dbReference>
<evidence type="ECO:0000256" key="3">
    <source>
        <dbReference type="ARBA" id="ARBA00022692"/>
    </source>
</evidence>
<dbReference type="InterPro" id="IPR006904">
    <property type="entry name" value="DUF716"/>
</dbReference>
<protein>
    <recommendedName>
        <fullName evidence="9">Transmembrane protein 45B</fullName>
    </recommendedName>
</protein>
<dbReference type="PANTHER" id="PTHR46285">
    <property type="entry name" value="PROTEINASE INHIBITOR I4, SERPIN (DUF716)-RELATED"/>
    <property type="match status" value="1"/>
</dbReference>
<proteinExistence type="inferred from homology"/>
<feature type="transmembrane region" description="Helical" evidence="6">
    <location>
        <begin position="150"/>
        <end position="172"/>
    </location>
</feature>
<keyword evidence="3 6" id="KW-0812">Transmembrane</keyword>
<comment type="subcellular location">
    <subcellularLocation>
        <location evidence="1">Membrane</location>
        <topology evidence="1">Multi-pass membrane protein</topology>
    </subcellularLocation>
</comment>
<feature type="transmembrane region" description="Helical" evidence="6">
    <location>
        <begin position="20"/>
        <end position="38"/>
    </location>
</feature>
<evidence type="ECO:0000313" key="8">
    <source>
        <dbReference type="Proteomes" id="UP000289340"/>
    </source>
</evidence>
<evidence type="ECO:0000256" key="6">
    <source>
        <dbReference type="SAM" id="Phobius"/>
    </source>
</evidence>
<evidence type="ECO:0000256" key="4">
    <source>
        <dbReference type="ARBA" id="ARBA00022989"/>
    </source>
</evidence>
<name>A0A445G0J0_GLYSO</name>
<evidence type="ECO:0008006" key="9">
    <source>
        <dbReference type="Google" id="ProtNLM"/>
    </source>
</evidence>
<organism evidence="7 8">
    <name type="scientific">Glycine soja</name>
    <name type="common">Wild soybean</name>
    <dbReference type="NCBI Taxonomy" id="3848"/>
    <lineage>
        <taxon>Eukaryota</taxon>
        <taxon>Viridiplantae</taxon>
        <taxon>Streptophyta</taxon>
        <taxon>Embryophyta</taxon>
        <taxon>Tracheophyta</taxon>
        <taxon>Spermatophyta</taxon>
        <taxon>Magnoliopsida</taxon>
        <taxon>eudicotyledons</taxon>
        <taxon>Gunneridae</taxon>
        <taxon>Pentapetalae</taxon>
        <taxon>rosids</taxon>
        <taxon>fabids</taxon>
        <taxon>Fabales</taxon>
        <taxon>Fabaceae</taxon>
        <taxon>Papilionoideae</taxon>
        <taxon>50 kb inversion clade</taxon>
        <taxon>NPAAA clade</taxon>
        <taxon>indigoferoid/millettioid clade</taxon>
        <taxon>Phaseoleae</taxon>
        <taxon>Glycine</taxon>
        <taxon>Glycine subgen. Soja</taxon>
    </lineage>
</organism>
<dbReference type="GO" id="GO:0016020">
    <property type="term" value="C:membrane"/>
    <property type="evidence" value="ECO:0007669"/>
    <property type="project" value="UniProtKB-SubCell"/>
</dbReference>
<reference evidence="7 8" key="1">
    <citation type="submission" date="2018-09" db="EMBL/GenBank/DDBJ databases">
        <title>A high-quality reference genome of wild soybean provides a powerful tool to mine soybean genomes.</title>
        <authorList>
            <person name="Xie M."/>
            <person name="Chung C.Y.L."/>
            <person name="Li M.-W."/>
            <person name="Wong F.-L."/>
            <person name="Chan T.-F."/>
            <person name="Lam H.-M."/>
        </authorList>
    </citation>
    <scope>NUCLEOTIDE SEQUENCE [LARGE SCALE GENOMIC DNA]</scope>
    <source>
        <strain evidence="8">cv. W05</strain>
        <tissue evidence="7">Hypocotyl of etiolated seedlings</tissue>
    </source>
</reference>
<evidence type="ECO:0000256" key="1">
    <source>
        <dbReference type="ARBA" id="ARBA00004141"/>
    </source>
</evidence>
<gene>
    <name evidence="7" type="ORF">D0Y65_044604</name>
</gene>
<evidence type="ECO:0000256" key="2">
    <source>
        <dbReference type="ARBA" id="ARBA00006948"/>
    </source>
</evidence>
<sequence>MGTLVGHVAPGFGFLWNHSLHSLISITFFLYAACAIILDRAQVQAQFAQQLLLLHLHSADHMGPEGRYHLLLQILVFVSLFTTLIGIGHPHSLLVNFVRSVSIFFQGLWLIVMGFMLWTPSLIPKGCYMVVRCSSPEAPNRAVSLVKIEFNWFVIGVTVFAVSLYLVLVKLYGEKKVQYFSLGSEDKERSKYELICDYIVVECVDV</sequence>
<comment type="caution">
    <text evidence="7">The sequence shown here is derived from an EMBL/GenBank/DDBJ whole genome shotgun (WGS) entry which is preliminary data.</text>
</comment>
<dbReference type="SMR" id="A0A445G0J0"/>
<feature type="transmembrane region" description="Helical" evidence="6">
    <location>
        <begin position="70"/>
        <end position="89"/>
    </location>
</feature>
<keyword evidence="4 6" id="KW-1133">Transmembrane helix</keyword>
<dbReference type="AlphaFoldDB" id="A0A445G0J0"/>
<dbReference type="Proteomes" id="UP000289340">
    <property type="component" value="Chromosome 17"/>
</dbReference>
<feature type="transmembrane region" description="Helical" evidence="6">
    <location>
        <begin position="101"/>
        <end position="119"/>
    </location>
</feature>
<evidence type="ECO:0000313" key="7">
    <source>
        <dbReference type="EMBL" id="RZB54736.1"/>
    </source>
</evidence>
<comment type="similarity">
    <text evidence="2">Belongs to the TMEM45 family.</text>
</comment>
<dbReference type="Pfam" id="PF04819">
    <property type="entry name" value="DUF716"/>
    <property type="match status" value="1"/>
</dbReference>
<keyword evidence="8" id="KW-1185">Reference proteome</keyword>